<name>A0A0Q9YBS8_9GAMM</name>
<dbReference type="EMBL" id="LKHV01000009">
    <property type="protein sequence ID" value="KRG18093.1"/>
    <property type="molecule type" value="Genomic_DNA"/>
</dbReference>
<comment type="caution">
    <text evidence="1">The sequence shown here is derived from an EMBL/GenBank/DDBJ whole genome shotgun (WGS) entry which is preliminary data.</text>
</comment>
<proteinExistence type="predicted"/>
<organism evidence="1">
    <name type="scientific">Candidatus Berkiella cookevillensis</name>
    <dbReference type="NCBI Taxonomy" id="437022"/>
    <lineage>
        <taxon>Bacteria</taxon>
        <taxon>Pseudomonadati</taxon>
        <taxon>Pseudomonadota</taxon>
        <taxon>Gammaproteobacteria</taxon>
        <taxon>Candidatus Berkiellales</taxon>
        <taxon>Candidatus Berkiellaceae</taxon>
        <taxon>Candidatus Berkiella</taxon>
    </lineage>
</organism>
<sequence>MVKKNVVSAQSICRNNACFVSGSFVKSYSTLLEIGLHCYITNPSNSLQLKPALHPGILPRETKQ</sequence>
<reference evidence="1" key="1">
    <citation type="submission" date="2015-09" db="EMBL/GenBank/DDBJ databases">
        <title>Draft Genome Sequences of Two Novel Amoeba-resistant Intranuclear Bacteria, Candidatus Berkiella cookevillensis and Candidatus Berkiella aquae.</title>
        <authorList>
            <person name="Mehari Y.T."/>
            <person name="Arivett B.A."/>
            <person name="Farone A.L."/>
            <person name="Gunderson J.H."/>
            <person name="Farone M.B."/>
        </authorList>
    </citation>
    <scope>NUCLEOTIDE SEQUENCE [LARGE SCALE GENOMIC DNA]</scope>
    <source>
        <strain evidence="1">CC99</strain>
    </source>
</reference>
<accession>A0A0Q9YBS8</accession>
<dbReference type="AlphaFoldDB" id="A0A0Q9YBS8"/>
<protein>
    <submittedName>
        <fullName evidence="1">Uncharacterized protein</fullName>
    </submittedName>
</protein>
<evidence type="ECO:0000313" key="1">
    <source>
        <dbReference type="EMBL" id="KRG18093.1"/>
    </source>
</evidence>
<gene>
    <name evidence="1" type="ORF">CC99x_01805</name>
</gene>